<evidence type="ECO:0000256" key="2">
    <source>
        <dbReference type="ARBA" id="ARBA00023125"/>
    </source>
</evidence>
<dbReference type="PANTHER" id="PTHR43280:SF28">
    <property type="entry name" value="HTH-TYPE TRANSCRIPTIONAL ACTIVATOR RHAS"/>
    <property type="match status" value="1"/>
</dbReference>
<dbReference type="Gene3D" id="1.10.10.60">
    <property type="entry name" value="Homeodomain-like"/>
    <property type="match status" value="2"/>
</dbReference>
<evidence type="ECO:0000259" key="4">
    <source>
        <dbReference type="PROSITE" id="PS01124"/>
    </source>
</evidence>
<protein>
    <submittedName>
        <fullName evidence="5">Helix-turn-helix domain-containing protein</fullName>
    </submittedName>
</protein>
<dbReference type="PANTHER" id="PTHR43280">
    <property type="entry name" value="ARAC-FAMILY TRANSCRIPTIONAL REGULATOR"/>
    <property type="match status" value="1"/>
</dbReference>
<dbReference type="GO" id="GO:0043565">
    <property type="term" value="F:sequence-specific DNA binding"/>
    <property type="evidence" value="ECO:0007669"/>
    <property type="project" value="InterPro"/>
</dbReference>
<sequence length="327" mass="37799">MKAKQTLDISRHLAVRKLDDMVENRTVYPLKMAELNIYETHAVAEKVQLSFSSPVLASMIRGKKIMHLENTPAFDFYPGESVMVPGHSAMHIDFPEATLQNPTQCLALALSEEKTHQLTDQLNDRFPLIDSTEGWKFTPDNLYFTNEEAINQLLNRLIFVCSEGNSARDYFAELILQELTIRLMQTKARRIMLNDPAVFANQNRLAYAVQYLRDHLHESISVATLAEKACMSEPNFYRCFRQQFGFSPVEFINRERIQWGTQLLIHTDRTITEIATDCGFNHVNYFTKLFRRQTGATPTEFRERQKTRTNTQSALWATSESWRNGAF</sequence>
<dbReference type="Pfam" id="PF06719">
    <property type="entry name" value="AraC_N"/>
    <property type="match status" value="1"/>
</dbReference>
<dbReference type="GO" id="GO:0003700">
    <property type="term" value="F:DNA-binding transcription factor activity"/>
    <property type="evidence" value="ECO:0007669"/>
    <property type="project" value="InterPro"/>
</dbReference>
<dbReference type="SUPFAM" id="SSF46689">
    <property type="entry name" value="Homeodomain-like"/>
    <property type="match status" value="2"/>
</dbReference>
<keyword evidence="6" id="KW-1185">Reference proteome</keyword>
<dbReference type="InterPro" id="IPR009057">
    <property type="entry name" value="Homeodomain-like_sf"/>
</dbReference>
<dbReference type="Pfam" id="PF12833">
    <property type="entry name" value="HTH_18"/>
    <property type="match status" value="1"/>
</dbReference>
<gene>
    <name evidence="5" type="ORF">GBK04_04620</name>
</gene>
<dbReference type="EMBL" id="WHLY01000002">
    <property type="protein sequence ID" value="MPR32652.1"/>
    <property type="molecule type" value="Genomic_DNA"/>
</dbReference>
<comment type="caution">
    <text evidence="5">The sequence shown here is derived from an EMBL/GenBank/DDBJ whole genome shotgun (WGS) entry which is preliminary data.</text>
</comment>
<dbReference type="PROSITE" id="PS00041">
    <property type="entry name" value="HTH_ARAC_FAMILY_1"/>
    <property type="match status" value="1"/>
</dbReference>
<dbReference type="InterPro" id="IPR009594">
    <property type="entry name" value="Tscrpt_reg_HTH_AraC_N"/>
</dbReference>
<dbReference type="RefSeq" id="WP_152757270.1">
    <property type="nucleotide sequence ID" value="NZ_WHLY01000002.1"/>
</dbReference>
<dbReference type="InterPro" id="IPR018060">
    <property type="entry name" value="HTH_AraC"/>
</dbReference>
<dbReference type="AlphaFoldDB" id="A0A7C9FR01"/>
<evidence type="ECO:0000256" key="1">
    <source>
        <dbReference type="ARBA" id="ARBA00023015"/>
    </source>
</evidence>
<accession>A0A7C9FR01</accession>
<keyword evidence="1" id="KW-0805">Transcription regulation</keyword>
<dbReference type="SMART" id="SM00342">
    <property type="entry name" value="HTH_ARAC"/>
    <property type="match status" value="1"/>
</dbReference>
<organism evidence="5 6">
    <name type="scientific">Salmonirosea aquatica</name>
    <dbReference type="NCBI Taxonomy" id="2654236"/>
    <lineage>
        <taxon>Bacteria</taxon>
        <taxon>Pseudomonadati</taxon>
        <taxon>Bacteroidota</taxon>
        <taxon>Cytophagia</taxon>
        <taxon>Cytophagales</taxon>
        <taxon>Spirosomataceae</taxon>
        <taxon>Salmonirosea</taxon>
    </lineage>
</organism>
<dbReference type="Proteomes" id="UP000479293">
    <property type="component" value="Unassembled WGS sequence"/>
</dbReference>
<reference evidence="5 6" key="1">
    <citation type="submission" date="2019-10" db="EMBL/GenBank/DDBJ databases">
        <title>Draft Genome Sequence of Cytophagaceae sp. SJW1-29.</title>
        <authorList>
            <person name="Choi A."/>
        </authorList>
    </citation>
    <scope>NUCLEOTIDE SEQUENCE [LARGE SCALE GENOMIC DNA]</scope>
    <source>
        <strain evidence="5 6">SJW1-29</strain>
    </source>
</reference>
<feature type="domain" description="HTH araC/xylS-type" evidence="4">
    <location>
        <begin position="206"/>
        <end position="304"/>
    </location>
</feature>
<dbReference type="InterPro" id="IPR018062">
    <property type="entry name" value="HTH_AraC-typ_CS"/>
</dbReference>
<proteinExistence type="predicted"/>
<evidence type="ECO:0000313" key="5">
    <source>
        <dbReference type="EMBL" id="MPR32652.1"/>
    </source>
</evidence>
<keyword evidence="3" id="KW-0804">Transcription</keyword>
<name>A0A7C9FR01_9BACT</name>
<dbReference type="PRINTS" id="PR00032">
    <property type="entry name" value="HTHARAC"/>
</dbReference>
<keyword evidence="2" id="KW-0238">DNA-binding</keyword>
<evidence type="ECO:0000256" key="3">
    <source>
        <dbReference type="ARBA" id="ARBA00023163"/>
    </source>
</evidence>
<dbReference type="InterPro" id="IPR020449">
    <property type="entry name" value="Tscrpt_reg_AraC-type_HTH"/>
</dbReference>
<evidence type="ECO:0000313" key="6">
    <source>
        <dbReference type="Proteomes" id="UP000479293"/>
    </source>
</evidence>
<dbReference type="PROSITE" id="PS01124">
    <property type="entry name" value="HTH_ARAC_FAMILY_2"/>
    <property type="match status" value="1"/>
</dbReference>